<sequence>MERRRVLGTALCAAVLWKGGTTAVLAGERGQHLAEGDLPAARRLFAAGRYDRLHQMLPGMIARASESERTGPVGASRAAGVWVLVSQLAVKKAEMGTAAAFAVRAGTAARRSGRPELLAAAARAAATPLRRTGRADTALQLLGEAHDELGTAPRPSAADLDASGMVALTAAYTAAQARMPSVAEQFASLAEQTAARLLRDRGRVPAGAELSPAQCALYRVGIHQKLGDVDRALAYAAGLEPAALTTPERRARAATDTARALLTAGDVATAFVQLQLVERAAPQEARRPSVRALTAEVAARRPDLPGVTAFARRTTLRAAT</sequence>
<geneLocation type="plasmid" evidence="1 2">
    <name>unnamed1</name>
</geneLocation>
<dbReference type="RefSeq" id="WP_200402128.1">
    <property type="nucleotide sequence ID" value="NZ_CP066832.1"/>
</dbReference>
<evidence type="ECO:0000313" key="2">
    <source>
        <dbReference type="Proteomes" id="UP000595636"/>
    </source>
</evidence>
<evidence type="ECO:0000313" key="1">
    <source>
        <dbReference type="EMBL" id="QQM47350.1"/>
    </source>
</evidence>
<name>A0A7T7L6K1_9ACTN</name>
<dbReference type="AlphaFoldDB" id="A0A7T7L6K1"/>
<organism evidence="1 2">
    <name type="scientific">Streptomyces liliifuscus</name>
    <dbReference type="NCBI Taxonomy" id="2797636"/>
    <lineage>
        <taxon>Bacteria</taxon>
        <taxon>Bacillati</taxon>
        <taxon>Actinomycetota</taxon>
        <taxon>Actinomycetes</taxon>
        <taxon>Kitasatosporales</taxon>
        <taxon>Streptomycetaceae</taxon>
        <taxon>Streptomyces</taxon>
    </lineage>
</organism>
<accession>A0A7T7L6K1</accession>
<keyword evidence="2" id="KW-1185">Reference proteome</keyword>
<dbReference type="Proteomes" id="UP000595636">
    <property type="component" value="Plasmid unnamed1"/>
</dbReference>
<proteinExistence type="predicted"/>
<dbReference type="EMBL" id="CP066832">
    <property type="protein sequence ID" value="QQM47350.1"/>
    <property type="molecule type" value="Genomic_DNA"/>
</dbReference>
<protein>
    <submittedName>
        <fullName evidence="1">Transcriptional regulator</fullName>
    </submittedName>
</protein>
<gene>
    <name evidence="1" type="ORF">JEQ17_48065</name>
</gene>
<dbReference type="KEGG" id="slf:JEQ17_48065"/>
<keyword evidence="1" id="KW-0614">Plasmid</keyword>
<reference evidence="1 2" key="1">
    <citation type="submission" date="2020-12" db="EMBL/GenBank/DDBJ databases">
        <title>A novel species.</title>
        <authorList>
            <person name="Li K."/>
        </authorList>
    </citation>
    <scope>NUCLEOTIDE SEQUENCE [LARGE SCALE GENOMIC DNA]</scope>
    <source>
        <strain evidence="1 2">ZYC-3</strain>
        <plasmid evidence="1 2">unnamed1</plasmid>
    </source>
</reference>